<keyword evidence="2" id="KW-1185">Reference proteome</keyword>
<gene>
    <name evidence="1" type="ORF">LPB136_07090</name>
</gene>
<accession>A0A1L3JJ26</accession>
<dbReference type="Proteomes" id="UP000181898">
    <property type="component" value="Chromosome"/>
</dbReference>
<organism evidence="1 2">
    <name type="scientific">Tenacibaculum todarodis</name>
    <dbReference type="NCBI Taxonomy" id="1850252"/>
    <lineage>
        <taxon>Bacteria</taxon>
        <taxon>Pseudomonadati</taxon>
        <taxon>Bacteroidota</taxon>
        <taxon>Flavobacteriia</taxon>
        <taxon>Flavobacteriales</taxon>
        <taxon>Flavobacteriaceae</taxon>
        <taxon>Tenacibaculum</taxon>
    </lineage>
</organism>
<proteinExistence type="predicted"/>
<dbReference type="EMBL" id="CP018155">
    <property type="protein sequence ID" value="APG65128.1"/>
    <property type="molecule type" value="Genomic_DNA"/>
</dbReference>
<dbReference type="AlphaFoldDB" id="A0A1L3JJ26"/>
<dbReference type="KEGG" id="ten:LPB136_07090"/>
<dbReference type="STRING" id="1850252.LPB136_07090"/>
<evidence type="ECO:0000313" key="2">
    <source>
        <dbReference type="Proteomes" id="UP000181898"/>
    </source>
</evidence>
<name>A0A1L3JJ26_9FLAO</name>
<protein>
    <submittedName>
        <fullName evidence="1">Uncharacterized protein</fullName>
    </submittedName>
</protein>
<evidence type="ECO:0000313" key="1">
    <source>
        <dbReference type="EMBL" id="APG65128.1"/>
    </source>
</evidence>
<reference evidence="1 2" key="1">
    <citation type="submission" date="2016-11" db="EMBL/GenBank/DDBJ databases">
        <title>Tenacibaculum sp. LPB0136, isolated from marine environment.</title>
        <authorList>
            <person name="Kim E."/>
            <person name="Yi H."/>
        </authorList>
    </citation>
    <scope>NUCLEOTIDE SEQUENCE [LARGE SCALE GENOMIC DNA]</scope>
    <source>
        <strain evidence="1 2">LPB0136</strain>
    </source>
</reference>
<sequence>MKDELGRTSNIVGEYAEHLVKDYVGGELLPPSNKSADVKAKDGRLYQVKSRKVKGKLTGSLGIIRSWGFDYLTVILFDEYGGVLYAISSPKKVAKEYAKSNDLQNGDVISITQDFINDIRNINITNAIMKINLQEVDESVFEIKEEILKIPIGKYVRLKLNEVLGKELINEEELKKMQDLEYSKFTFGIQFPFFKSVKSIEEVKVSRYWKEPVTVLDEKYFVCSEWYEREGNNDRPYFEEWLSKIVK</sequence>